<accession>A0A316FMT4</accession>
<dbReference type="AlphaFoldDB" id="A0A316FMT4"/>
<protein>
    <recommendedName>
        <fullName evidence="4">WG repeat protein</fullName>
    </recommendedName>
</protein>
<proteinExistence type="predicted"/>
<feature type="transmembrane region" description="Helical" evidence="1">
    <location>
        <begin position="43"/>
        <end position="65"/>
    </location>
</feature>
<evidence type="ECO:0008006" key="4">
    <source>
        <dbReference type="Google" id="ProtNLM"/>
    </source>
</evidence>
<keyword evidence="3" id="KW-1185">Reference proteome</keyword>
<evidence type="ECO:0000313" key="2">
    <source>
        <dbReference type="EMBL" id="PWK49495.1"/>
    </source>
</evidence>
<keyword evidence="1" id="KW-1133">Transmembrane helix</keyword>
<keyword evidence="1" id="KW-0472">Membrane</keyword>
<organism evidence="2 3">
    <name type="scientific">Actinoplanes xinjiangensis</name>
    <dbReference type="NCBI Taxonomy" id="512350"/>
    <lineage>
        <taxon>Bacteria</taxon>
        <taxon>Bacillati</taxon>
        <taxon>Actinomycetota</taxon>
        <taxon>Actinomycetes</taxon>
        <taxon>Micromonosporales</taxon>
        <taxon>Micromonosporaceae</taxon>
        <taxon>Actinoplanes</taxon>
    </lineage>
</organism>
<keyword evidence="1" id="KW-0812">Transmembrane</keyword>
<evidence type="ECO:0000256" key="1">
    <source>
        <dbReference type="SAM" id="Phobius"/>
    </source>
</evidence>
<reference evidence="2 3" key="1">
    <citation type="submission" date="2018-05" db="EMBL/GenBank/DDBJ databases">
        <title>Genomic Encyclopedia of Archaeal and Bacterial Type Strains, Phase II (KMG-II): from individual species to whole genera.</title>
        <authorList>
            <person name="Goeker M."/>
        </authorList>
    </citation>
    <scope>NUCLEOTIDE SEQUENCE [LARGE SCALE GENOMIC DNA]</scope>
    <source>
        <strain evidence="2 3">DSM 45184</strain>
    </source>
</reference>
<dbReference type="Proteomes" id="UP000245697">
    <property type="component" value="Unassembled WGS sequence"/>
</dbReference>
<gene>
    <name evidence="2" type="ORF">BC793_104168</name>
</gene>
<evidence type="ECO:0000313" key="3">
    <source>
        <dbReference type="Proteomes" id="UP000245697"/>
    </source>
</evidence>
<dbReference type="EMBL" id="QGGR01000004">
    <property type="protein sequence ID" value="PWK49495.1"/>
    <property type="molecule type" value="Genomic_DNA"/>
</dbReference>
<name>A0A316FMT4_9ACTN</name>
<comment type="caution">
    <text evidence="2">The sequence shown here is derived from an EMBL/GenBank/DDBJ whole genome shotgun (WGS) entry which is preliminary data.</text>
</comment>
<sequence length="404" mass="42678">MIDERAVRLLRPLREEPEGPPLIDVPRTMVEGRRRRVLRRWSGGAALITLTSVAAGGGTLAVSALREPVPAPTVTATATAAPSQVAAAPAVPTGCKVTRLPTDGARKAALTAGDPSGRYLGGRTYGTGGGPIIWKDGRIFARPRLTGEDAGLNDINSSGVAVGSAFLGQRQQGYVYRDGRVTELDGQHTAPLAINDAGVIVGAIGEVLHEAPVRWDSPGATAVRLPLPAGMTSGRADAVDEDGTVVGRIAADSSKLDSGYLWLPDGTGRAMEMPEIEGGPADYFWPDSISNGWVAGRAVDDRADGSRWFTAMRYRIADGSWQKLPKNVHPNLIAENGWVAGGPAGRDEAPIITAGSEVVRLPRYKTAKEYEISTVSADGRRVGGYITDMEGELVGNEPLLWTCR</sequence>